<feature type="domain" description="Translocator protein BipB-like C-terminal" evidence="6">
    <location>
        <begin position="73"/>
        <end position="228"/>
    </location>
</feature>
<proteinExistence type="inferred from homology"/>
<keyword evidence="3" id="KW-0843">Virulence</keyword>
<evidence type="ECO:0000313" key="9">
    <source>
        <dbReference type="Proteomes" id="UP000523431"/>
    </source>
</evidence>
<keyword evidence="5" id="KW-0812">Transmembrane</keyword>
<dbReference type="Pfam" id="PF04888">
    <property type="entry name" value="SseC"/>
    <property type="match status" value="1"/>
</dbReference>
<evidence type="ECO:0000256" key="2">
    <source>
        <dbReference type="ARBA" id="ARBA00022870"/>
    </source>
</evidence>
<protein>
    <recommendedName>
        <fullName evidence="6">Translocator protein BipB-like C-terminal domain-containing protein</fullName>
    </recommendedName>
</protein>
<accession>A0A7W6VHN0</accession>
<feature type="transmembrane region" description="Helical" evidence="5">
    <location>
        <begin position="131"/>
        <end position="164"/>
    </location>
</feature>
<evidence type="ECO:0000256" key="5">
    <source>
        <dbReference type="SAM" id="Phobius"/>
    </source>
</evidence>
<keyword evidence="5" id="KW-0472">Membrane</keyword>
<evidence type="ECO:0000313" key="10">
    <source>
        <dbReference type="Proteomes" id="UP000557344"/>
    </source>
</evidence>
<dbReference type="EMBL" id="JACIID010000024">
    <property type="protein sequence ID" value="MBB4539295.1"/>
    <property type="molecule type" value="Genomic_DNA"/>
</dbReference>
<evidence type="ECO:0000259" key="6">
    <source>
        <dbReference type="Pfam" id="PF04888"/>
    </source>
</evidence>
<comment type="caution">
    <text evidence="7">The sequence shown here is derived from an EMBL/GenBank/DDBJ whole genome shotgun (WGS) entry which is preliminary data.</text>
</comment>
<evidence type="ECO:0000256" key="3">
    <source>
        <dbReference type="ARBA" id="ARBA00023026"/>
    </source>
</evidence>
<dbReference type="Proteomes" id="UP000523431">
    <property type="component" value="Unassembled WGS sequence"/>
</dbReference>
<dbReference type="AlphaFoldDB" id="A0A7W6VHN0"/>
<evidence type="ECO:0000256" key="4">
    <source>
        <dbReference type="ARBA" id="ARBA00035640"/>
    </source>
</evidence>
<evidence type="ECO:0000313" key="8">
    <source>
        <dbReference type="EMBL" id="MBB4539295.1"/>
    </source>
</evidence>
<evidence type="ECO:0000256" key="1">
    <source>
        <dbReference type="ARBA" id="ARBA00004551"/>
    </source>
</evidence>
<evidence type="ECO:0000313" key="7">
    <source>
        <dbReference type="EMBL" id="MBB4483484.1"/>
    </source>
</evidence>
<name>A0A7W6VHN0_RHIET</name>
<dbReference type="RefSeq" id="WP_183844553.1">
    <property type="nucleotide sequence ID" value="NZ_JACIHU010000024.1"/>
</dbReference>
<dbReference type="GO" id="GO:0033644">
    <property type="term" value="C:host cell membrane"/>
    <property type="evidence" value="ECO:0007669"/>
    <property type="project" value="UniProtKB-SubCell"/>
</dbReference>
<comment type="subcellular location">
    <subcellularLocation>
        <location evidence="1">Host membrane</location>
    </subcellularLocation>
</comment>
<dbReference type="InterPro" id="IPR006972">
    <property type="entry name" value="BipB-like_C"/>
</dbReference>
<comment type="similarity">
    <text evidence="4">Belongs to the SctE/SipB/YopB family.</text>
</comment>
<keyword evidence="5" id="KW-1133">Transmembrane helix</keyword>
<sequence length="314" mass="32867">MHDLIEREAVGGILLQVGMLDQIGASTSNSSVAICKSSAEMTLPPVPGRAPTSDTVPTLPQPRSFDAMELASKFLSLKMKIQDTQAAASMEDVRHRSELQKQQNEKIARKIADAAEKLKEAKKSSRAARIFGWIATALFTVAAVLTGGAFAIGAAVVAVAVATLSETGVLDKMMQAIARSLIKDQGMAEDQAKVVATFITQSIILACLLVTSVAAVSAATIGPLAAAALAAEGVALVAKSAAQIASGVLQKQATDAQAETLDIRILLARLAQLSEDDIGHIRELVLGMKTATRNVVEAIEEQSRCLSTVVRNIG</sequence>
<organism evidence="7 10">
    <name type="scientific">Rhizobium etli</name>
    <dbReference type="NCBI Taxonomy" id="29449"/>
    <lineage>
        <taxon>Bacteria</taxon>
        <taxon>Pseudomonadati</taxon>
        <taxon>Pseudomonadota</taxon>
        <taxon>Alphaproteobacteria</taxon>
        <taxon>Hyphomicrobiales</taxon>
        <taxon>Rhizobiaceae</taxon>
        <taxon>Rhizobium/Agrobacterium group</taxon>
        <taxon>Rhizobium</taxon>
    </lineage>
</organism>
<reference evidence="9 10" key="1">
    <citation type="submission" date="2020-08" db="EMBL/GenBank/DDBJ databases">
        <title>Genomic Encyclopedia of Type Strains, Phase IV (KMG-V): Genome sequencing to study the core and pangenomes of soil and plant-associated prokaryotes.</title>
        <authorList>
            <person name="Whitman W."/>
        </authorList>
    </citation>
    <scope>NUCLEOTIDE SEQUENCE [LARGE SCALE GENOMIC DNA]</scope>
    <source>
        <strain evidence="7 10">SEMIA 471</strain>
        <strain evidence="8 9">SEMIA 489</strain>
    </source>
</reference>
<dbReference type="EMBL" id="JACIHU010000024">
    <property type="protein sequence ID" value="MBB4483484.1"/>
    <property type="molecule type" value="Genomic_DNA"/>
</dbReference>
<gene>
    <name evidence="7" type="ORF">GGE46_006109</name>
    <name evidence="8" type="ORF">GGE57_006088</name>
</gene>
<dbReference type="Proteomes" id="UP000557344">
    <property type="component" value="Unassembled WGS sequence"/>
</dbReference>
<feature type="transmembrane region" description="Helical" evidence="5">
    <location>
        <begin position="203"/>
        <end position="230"/>
    </location>
</feature>
<keyword evidence="2" id="KW-1043">Host membrane</keyword>